<evidence type="ECO:0000256" key="3">
    <source>
        <dbReference type="ARBA" id="ARBA00008430"/>
    </source>
</evidence>
<evidence type="ECO:0000256" key="5">
    <source>
        <dbReference type="ARBA" id="ARBA00022499"/>
    </source>
</evidence>
<dbReference type="VEuPathDB" id="AmoebaDB:ACA1_218380"/>
<evidence type="ECO:0000313" key="11">
    <source>
        <dbReference type="Proteomes" id="UP000011083"/>
    </source>
</evidence>
<evidence type="ECO:0000256" key="1">
    <source>
        <dbReference type="ARBA" id="ARBA00004123"/>
    </source>
</evidence>
<proteinExistence type="inferred from homology"/>
<dbReference type="STRING" id="1257118.L8GPU6"/>
<dbReference type="RefSeq" id="XP_004337207.1">
    <property type="nucleotide sequence ID" value="XM_004337159.1"/>
</dbReference>
<dbReference type="InterPro" id="IPR029071">
    <property type="entry name" value="Ubiquitin-like_domsf"/>
</dbReference>
<feature type="domain" description="Ubiquitin-like" evidence="9">
    <location>
        <begin position="1"/>
        <end position="76"/>
    </location>
</feature>
<sequence length="76" mass="8649">MEIFVKTRIGLNMTLDVESSDTIEEVKWKIRGKSGFLPYQQCLVFAGQKLQDDRTLADYQIPNEATIFLPTLLRGG</sequence>
<organism evidence="10 11">
    <name type="scientific">Acanthamoeba castellanii (strain ATCC 30010 / Neff)</name>
    <dbReference type="NCBI Taxonomy" id="1257118"/>
    <lineage>
        <taxon>Eukaryota</taxon>
        <taxon>Amoebozoa</taxon>
        <taxon>Discosea</taxon>
        <taxon>Longamoebia</taxon>
        <taxon>Centramoebida</taxon>
        <taxon>Acanthamoebidae</taxon>
        <taxon>Acanthamoeba</taxon>
    </lineage>
</organism>
<evidence type="ECO:0000256" key="6">
    <source>
        <dbReference type="ARBA" id="ARBA00022737"/>
    </source>
</evidence>
<comment type="similarity">
    <text evidence="3">Belongs to the ubiquitin family.</text>
</comment>
<dbReference type="KEGG" id="acan:ACA1_218380"/>
<dbReference type="OMA" id="GGRGCYP"/>
<dbReference type="GeneID" id="14915794"/>
<keyword evidence="6" id="KW-0677">Repeat</keyword>
<comment type="subcellular location">
    <subcellularLocation>
        <location evidence="2">Cytoplasm</location>
    </subcellularLocation>
    <subcellularLocation>
        <location evidence="1">Nucleus</location>
    </subcellularLocation>
</comment>
<dbReference type="Gene3D" id="3.10.20.90">
    <property type="entry name" value="Phosphatidylinositol 3-kinase Catalytic Subunit, Chain A, domain 1"/>
    <property type="match status" value="1"/>
</dbReference>
<dbReference type="PROSITE" id="PS50053">
    <property type="entry name" value="UBIQUITIN_2"/>
    <property type="match status" value="1"/>
</dbReference>
<keyword evidence="7" id="KW-0832">Ubl conjugation</keyword>
<dbReference type="PANTHER" id="PTHR10666">
    <property type="entry name" value="UBIQUITIN"/>
    <property type="match status" value="1"/>
</dbReference>
<accession>L8GPU6</accession>
<dbReference type="GO" id="GO:0005634">
    <property type="term" value="C:nucleus"/>
    <property type="evidence" value="ECO:0007669"/>
    <property type="project" value="UniProtKB-SubCell"/>
</dbReference>
<keyword evidence="8" id="KW-0539">Nucleus</keyword>
<gene>
    <name evidence="10" type="ORF">ACA1_218380</name>
</gene>
<dbReference type="Pfam" id="PF00240">
    <property type="entry name" value="ubiquitin"/>
    <property type="match status" value="1"/>
</dbReference>
<keyword evidence="4" id="KW-0963">Cytoplasm</keyword>
<evidence type="ECO:0000256" key="2">
    <source>
        <dbReference type="ARBA" id="ARBA00004496"/>
    </source>
</evidence>
<dbReference type="GO" id="GO:0005737">
    <property type="term" value="C:cytoplasm"/>
    <property type="evidence" value="ECO:0007669"/>
    <property type="project" value="UniProtKB-SubCell"/>
</dbReference>
<evidence type="ECO:0000313" key="10">
    <source>
        <dbReference type="EMBL" id="ELR15194.1"/>
    </source>
</evidence>
<dbReference type="OrthoDB" id="472at2759"/>
<name>L8GPU6_ACACF</name>
<keyword evidence="11" id="KW-1185">Reference proteome</keyword>
<dbReference type="PRINTS" id="PR00348">
    <property type="entry name" value="UBIQUITIN"/>
</dbReference>
<dbReference type="InterPro" id="IPR050158">
    <property type="entry name" value="Ubiquitin_ubiquitin-like"/>
</dbReference>
<dbReference type="EMBL" id="KB008036">
    <property type="protein sequence ID" value="ELR15194.1"/>
    <property type="molecule type" value="Genomic_DNA"/>
</dbReference>
<evidence type="ECO:0000256" key="8">
    <source>
        <dbReference type="ARBA" id="ARBA00023242"/>
    </source>
</evidence>
<reference evidence="10 11" key="1">
    <citation type="journal article" date="2013" name="Genome Biol.">
        <title>Genome of Acanthamoeba castellanii highlights extensive lateral gene transfer and early evolution of tyrosine kinase signaling.</title>
        <authorList>
            <person name="Clarke M."/>
            <person name="Lohan A.J."/>
            <person name="Liu B."/>
            <person name="Lagkouvardos I."/>
            <person name="Roy S."/>
            <person name="Zafar N."/>
            <person name="Bertelli C."/>
            <person name="Schilde C."/>
            <person name="Kianianmomeni A."/>
            <person name="Burglin T.R."/>
            <person name="Frech C."/>
            <person name="Turcotte B."/>
            <person name="Kopec K.O."/>
            <person name="Synnott J.M."/>
            <person name="Choo C."/>
            <person name="Paponov I."/>
            <person name="Finkler A."/>
            <person name="Soon Heng Tan C."/>
            <person name="Hutchins A.P."/>
            <person name="Weinmeier T."/>
            <person name="Rattei T."/>
            <person name="Chu J.S."/>
            <person name="Gimenez G."/>
            <person name="Irimia M."/>
            <person name="Rigden D.J."/>
            <person name="Fitzpatrick D.A."/>
            <person name="Lorenzo-Morales J."/>
            <person name="Bateman A."/>
            <person name="Chiu C.H."/>
            <person name="Tang P."/>
            <person name="Hegemann P."/>
            <person name="Fromm H."/>
            <person name="Raoult D."/>
            <person name="Greub G."/>
            <person name="Miranda-Saavedra D."/>
            <person name="Chen N."/>
            <person name="Nash P."/>
            <person name="Ginger M.L."/>
            <person name="Horn M."/>
            <person name="Schaap P."/>
            <person name="Caler L."/>
            <person name="Loftus B."/>
        </authorList>
    </citation>
    <scope>NUCLEOTIDE SEQUENCE [LARGE SCALE GENOMIC DNA]</scope>
    <source>
        <strain evidence="10 11">Neff</strain>
    </source>
</reference>
<evidence type="ECO:0000256" key="7">
    <source>
        <dbReference type="ARBA" id="ARBA00022843"/>
    </source>
</evidence>
<dbReference type="FunFam" id="3.10.20.90:FF:000469">
    <property type="entry name" value="Polyubiquitin-C"/>
    <property type="match status" value="1"/>
</dbReference>
<evidence type="ECO:0000259" key="9">
    <source>
        <dbReference type="PROSITE" id="PS50053"/>
    </source>
</evidence>
<dbReference type="SMART" id="SM00213">
    <property type="entry name" value="UBQ"/>
    <property type="match status" value="1"/>
</dbReference>
<dbReference type="SUPFAM" id="SSF54236">
    <property type="entry name" value="Ubiquitin-like"/>
    <property type="match status" value="1"/>
</dbReference>
<dbReference type="InterPro" id="IPR019956">
    <property type="entry name" value="Ubiquitin_dom"/>
</dbReference>
<dbReference type="InterPro" id="IPR000626">
    <property type="entry name" value="Ubiquitin-like_dom"/>
</dbReference>
<dbReference type="Proteomes" id="UP000011083">
    <property type="component" value="Unassembled WGS sequence"/>
</dbReference>
<evidence type="ECO:0000256" key="4">
    <source>
        <dbReference type="ARBA" id="ARBA00022490"/>
    </source>
</evidence>
<protein>
    <submittedName>
        <fullName evidence="10">Polyubiquitin, putative</fullName>
    </submittedName>
</protein>
<dbReference type="AlphaFoldDB" id="L8GPU6"/>
<keyword evidence="5" id="KW-1017">Isopeptide bond</keyword>